<protein>
    <submittedName>
        <fullName evidence="2">Cullin family profile domain-containing protein</fullName>
    </submittedName>
</protein>
<accession>A0AC34PY47</accession>
<proteinExistence type="predicted"/>
<evidence type="ECO:0000313" key="2">
    <source>
        <dbReference type="WBParaSite" id="JU765_v2.g1114.t2"/>
    </source>
</evidence>
<dbReference type="WBParaSite" id="JU765_v2.g1114.t2">
    <property type="protein sequence ID" value="JU765_v2.g1114.t2"/>
    <property type="gene ID" value="JU765_v2.g1114"/>
</dbReference>
<evidence type="ECO:0000313" key="1">
    <source>
        <dbReference type="Proteomes" id="UP000887576"/>
    </source>
</evidence>
<sequence length="204" mass="23641">MYTDTALSKDVSLNFKKHAQDRNIDLHKIDLSVQVLAQGTWPFPVIESCSVPPILADVLGKFQNYYIGQHTGRKLTYLNQMSRGEVVCNHIPGKRYTLNTKFTSKKIRIDLSKAVTRSEAPKERTDVQHDLEEDRKMVVQAAIVRVMKMRKKFQHQPLMAEIIKQLSVRFTPNVKLIKKCIDTLIEKEYLARVEGERDCYEYLS</sequence>
<reference evidence="2" key="1">
    <citation type="submission" date="2022-11" db="UniProtKB">
        <authorList>
            <consortium name="WormBaseParasite"/>
        </authorList>
    </citation>
    <scope>IDENTIFICATION</scope>
</reference>
<name>A0AC34PY47_9BILA</name>
<dbReference type="Proteomes" id="UP000887576">
    <property type="component" value="Unplaced"/>
</dbReference>
<organism evidence="1 2">
    <name type="scientific">Panagrolaimus sp. JU765</name>
    <dbReference type="NCBI Taxonomy" id="591449"/>
    <lineage>
        <taxon>Eukaryota</taxon>
        <taxon>Metazoa</taxon>
        <taxon>Ecdysozoa</taxon>
        <taxon>Nematoda</taxon>
        <taxon>Chromadorea</taxon>
        <taxon>Rhabditida</taxon>
        <taxon>Tylenchina</taxon>
        <taxon>Panagrolaimomorpha</taxon>
        <taxon>Panagrolaimoidea</taxon>
        <taxon>Panagrolaimidae</taxon>
        <taxon>Panagrolaimus</taxon>
    </lineage>
</organism>